<gene>
    <name evidence="2" type="ORF">C8E99_1110</name>
</gene>
<protein>
    <submittedName>
        <fullName evidence="2">Uncharacterized protein DUF3710</fullName>
    </submittedName>
</protein>
<dbReference type="RefSeq" id="WP_115931439.1">
    <property type="nucleotide sequence ID" value="NZ_QREH01000001.1"/>
</dbReference>
<comment type="caution">
    <text evidence="2">The sequence shown here is derived from an EMBL/GenBank/DDBJ whole genome shotgun (WGS) entry which is preliminary data.</text>
</comment>
<evidence type="ECO:0000313" key="2">
    <source>
        <dbReference type="EMBL" id="REE03303.1"/>
    </source>
</evidence>
<sequence length="276" mass="29745">MIFGRNRNVKTETVVLPEELQDPRDQLATEPEAEATGPFDIADRPDADGYLDLGSLRIPVVKDMKVRLDLEDTTKRLIGVTLQLGQSSLQVQAFAAPRAGGIWNEIRAEILESVTVTEGAQVGEQEGQFGTEVVARIPAKMPDGAAGWRVARFVGVDGPRWFLRGVIGGEAAFKAEAVGPINELFSRIVVRRGDDPHPPRELLPLTPPENMRPVRQPGKAGETGEEGQTGQPGESDETGSSGPAGSPKPTGRSEAPTIVDPRQRPPERGPEVTEVR</sequence>
<feature type="region of interest" description="Disordered" evidence="1">
    <location>
        <begin position="192"/>
        <end position="276"/>
    </location>
</feature>
<dbReference type="Proteomes" id="UP000256727">
    <property type="component" value="Unassembled WGS sequence"/>
</dbReference>
<dbReference type="InterPro" id="IPR022183">
    <property type="entry name" value="DUF3710"/>
</dbReference>
<feature type="compositionally biased region" description="Basic and acidic residues" evidence="1">
    <location>
        <begin position="261"/>
        <end position="276"/>
    </location>
</feature>
<evidence type="ECO:0000313" key="3">
    <source>
        <dbReference type="Proteomes" id="UP000256727"/>
    </source>
</evidence>
<proteinExistence type="predicted"/>
<feature type="region of interest" description="Disordered" evidence="1">
    <location>
        <begin position="23"/>
        <end position="44"/>
    </location>
</feature>
<dbReference type="Pfam" id="PF12502">
    <property type="entry name" value="DUF3710"/>
    <property type="match status" value="1"/>
</dbReference>
<dbReference type="AlphaFoldDB" id="A0A3D9LDR9"/>
<dbReference type="EMBL" id="QREH01000001">
    <property type="protein sequence ID" value="REE03303.1"/>
    <property type="molecule type" value="Genomic_DNA"/>
</dbReference>
<dbReference type="OrthoDB" id="8480367at2"/>
<accession>A0A3D9LDR9</accession>
<evidence type="ECO:0000256" key="1">
    <source>
        <dbReference type="SAM" id="MobiDB-lite"/>
    </source>
</evidence>
<name>A0A3D9LDR9_9MICC</name>
<reference evidence="2 3" key="1">
    <citation type="submission" date="2018-07" db="EMBL/GenBank/DDBJ databases">
        <title>Sequencing the genomes of 1000 actinobacteria strains.</title>
        <authorList>
            <person name="Klenk H.-P."/>
        </authorList>
    </citation>
    <scope>NUCLEOTIDE SEQUENCE [LARGE SCALE GENOMIC DNA]</scope>
    <source>
        <strain evidence="2 3">DSM 14442</strain>
    </source>
</reference>
<keyword evidence="3" id="KW-1185">Reference proteome</keyword>
<organism evidence="2 3">
    <name type="scientific">Citricoccus muralis</name>
    <dbReference type="NCBI Taxonomy" id="169134"/>
    <lineage>
        <taxon>Bacteria</taxon>
        <taxon>Bacillati</taxon>
        <taxon>Actinomycetota</taxon>
        <taxon>Actinomycetes</taxon>
        <taxon>Micrococcales</taxon>
        <taxon>Micrococcaceae</taxon>
        <taxon>Citricoccus</taxon>
    </lineage>
</organism>